<feature type="region of interest" description="Disordered" evidence="1">
    <location>
        <begin position="140"/>
        <end position="235"/>
    </location>
</feature>
<dbReference type="Proteomes" id="UP000245771">
    <property type="component" value="Unassembled WGS sequence"/>
</dbReference>
<dbReference type="EMBL" id="KZ819603">
    <property type="protein sequence ID" value="PWN36249.1"/>
    <property type="molecule type" value="Genomic_DNA"/>
</dbReference>
<dbReference type="AlphaFoldDB" id="A0A316VF46"/>
<dbReference type="OrthoDB" id="2538032at2759"/>
<feature type="compositionally biased region" description="Low complexity" evidence="1">
    <location>
        <begin position="756"/>
        <end position="775"/>
    </location>
</feature>
<dbReference type="GeneID" id="37019552"/>
<organism evidence="2 3">
    <name type="scientific">Meira miltonrushii</name>
    <dbReference type="NCBI Taxonomy" id="1280837"/>
    <lineage>
        <taxon>Eukaryota</taxon>
        <taxon>Fungi</taxon>
        <taxon>Dikarya</taxon>
        <taxon>Basidiomycota</taxon>
        <taxon>Ustilaginomycotina</taxon>
        <taxon>Exobasidiomycetes</taxon>
        <taxon>Exobasidiales</taxon>
        <taxon>Brachybasidiaceae</taxon>
        <taxon>Meira</taxon>
    </lineage>
</organism>
<feature type="compositionally biased region" description="Polar residues" evidence="1">
    <location>
        <begin position="529"/>
        <end position="554"/>
    </location>
</feature>
<dbReference type="InParanoid" id="A0A316VF46"/>
<evidence type="ECO:0000313" key="2">
    <source>
        <dbReference type="EMBL" id="PWN36249.1"/>
    </source>
</evidence>
<feature type="region of interest" description="Disordered" evidence="1">
    <location>
        <begin position="754"/>
        <end position="791"/>
    </location>
</feature>
<feature type="compositionally biased region" description="Polar residues" evidence="1">
    <location>
        <begin position="662"/>
        <end position="682"/>
    </location>
</feature>
<feature type="compositionally biased region" description="Basic and acidic residues" evidence="1">
    <location>
        <begin position="25"/>
        <end position="36"/>
    </location>
</feature>
<feature type="compositionally biased region" description="Low complexity" evidence="1">
    <location>
        <begin position="497"/>
        <end position="511"/>
    </location>
</feature>
<feature type="compositionally biased region" description="Polar residues" evidence="1">
    <location>
        <begin position="402"/>
        <end position="430"/>
    </location>
</feature>
<feature type="compositionally biased region" description="Polar residues" evidence="1">
    <location>
        <begin position="81"/>
        <end position="97"/>
    </location>
</feature>
<feature type="region of interest" description="Disordered" evidence="1">
    <location>
        <begin position="402"/>
        <end position="514"/>
    </location>
</feature>
<evidence type="ECO:0000313" key="3">
    <source>
        <dbReference type="Proteomes" id="UP000245771"/>
    </source>
</evidence>
<feature type="compositionally biased region" description="Low complexity" evidence="1">
    <location>
        <begin position="183"/>
        <end position="195"/>
    </location>
</feature>
<proteinExistence type="predicted"/>
<feature type="compositionally biased region" description="Polar residues" evidence="1">
    <location>
        <begin position="471"/>
        <end position="481"/>
    </location>
</feature>
<dbReference type="STRING" id="1280837.A0A316VF46"/>
<feature type="compositionally biased region" description="Low complexity" evidence="1">
    <location>
        <begin position="683"/>
        <end position="693"/>
    </location>
</feature>
<sequence length="791" mass="81245">MVQSGTVATSASAARATAINARIGEQHARIGSHDDPLLAAEEDGDDVFSNPDTAEYEYRSDATGATSPAPNSPGPGSPTNRLSNQISIVASSPSNDPFATIKQGSDLHLGGTGAGVLPSNKPMSLGSLPQTSIAQLQQQLEHQQARLDTPRAAVASATPTRSSPRPAFGRALSASGATMQTMGSSIHPSHSASGSRIGPSTPRLGGHSSSHSASHLTLPHGQLPSAHGLPTDPKEASTLSKLFAHPPAQSPAEELQGFMFASSGMSPNSTNTSNFAAHRRLSRPTTRPPSPDRFASPNRKSANRASAGAMGLGLSPRVSSGVADDAPSGFGNGSSIFERDIEHRDATHILSKQEAIDVAIPPVLDDAVEAIHSDVADQLEIVAPHAVLPPLALSAQALNAHSHSQSKLIQQDEQQSQPSNTRPQSSTKGFSSASSPYMSPSPPMSNVGAVEPPPGSMAAQIAERLAAGHKATTSTPATASGNEEGASAMSRHRRPNSDVSISSSSSMRSRSPAAPLAVGVQQVLAANQASPRSVSGAAQSIANTARTETHSSGLANIGTPRATLPTATALPALPLPNPYRTQSPSTTALLLPDAGVSMLPSVSMDGAVMPTSESATMDASFGSLADVIASQPPTSANSVANSPSMRLRGLALDDGHHHGLFGSSSVEASPYTSRSPTVAGMTSASAHHAPSSPLTGRSGKLSNTPLDKAEEYTAPSVMSGKKRLSFFSYADIINQTPAEILNFDEAVRQADSINKSSVSTNTPNSPTQNSPLSSSRIASTSEHTQTPNTTK</sequence>
<feature type="region of interest" description="Disordered" evidence="1">
    <location>
        <begin position="529"/>
        <end position="560"/>
    </location>
</feature>
<feature type="compositionally biased region" description="Polar residues" evidence="1">
    <location>
        <begin position="263"/>
        <end position="275"/>
    </location>
</feature>
<feature type="compositionally biased region" description="Polar residues" evidence="1">
    <location>
        <begin position="776"/>
        <end position="791"/>
    </location>
</feature>
<reference evidence="2 3" key="1">
    <citation type="journal article" date="2018" name="Mol. Biol. Evol.">
        <title>Broad Genomic Sampling Reveals a Smut Pathogenic Ancestry of the Fungal Clade Ustilaginomycotina.</title>
        <authorList>
            <person name="Kijpornyongpan T."/>
            <person name="Mondo S.J."/>
            <person name="Barry K."/>
            <person name="Sandor L."/>
            <person name="Lee J."/>
            <person name="Lipzen A."/>
            <person name="Pangilinan J."/>
            <person name="LaButti K."/>
            <person name="Hainaut M."/>
            <person name="Henrissat B."/>
            <person name="Grigoriev I.V."/>
            <person name="Spatafora J.W."/>
            <person name="Aime M.C."/>
        </authorList>
    </citation>
    <scope>NUCLEOTIDE SEQUENCE [LARGE SCALE GENOMIC DNA]</scope>
    <source>
        <strain evidence="2 3">MCA 3882</strain>
    </source>
</reference>
<gene>
    <name evidence="2" type="ORF">FA14DRAFT_155654</name>
</gene>
<keyword evidence="3" id="KW-1185">Reference proteome</keyword>
<feature type="region of interest" description="Disordered" evidence="1">
    <location>
        <begin position="25"/>
        <end position="106"/>
    </location>
</feature>
<dbReference type="RefSeq" id="XP_025356551.1">
    <property type="nucleotide sequence ID" value="XM_025497771.1"/>
</dbReference>
<feature type="region of interest" description="Disordered" evidence="1">
    <location>
        <begin position="261"/>
        <end position="313"/>
    </location>
</feature>
<protein>
    <submittedName>
        <fullName evidence="2">Uncharacterized protein</fullName>
    </submittedName>
</protein>
<feature type="region of interest" description="Disordered" evidence="1">
    <location>
        <begin position="661"/>
        <end position="706"/>
    </location>
</feature>
<evidence type="ECO:0000256" key="1">
    <source>
        <dbReference type="SAM" id="MobiDB-lite"/>
    </source>
</evidence>
<name>A0A316VF46_9BASI</name>
<accession>A0A316VF46</accession>